<dbReference type="AlphaFoldDB" id="A0A9Q3B8C8"/>
<comment type="caution">
    <text evidence="2">The sequence shown here is derived from an EMBL/GenBank/DDBJ whole genome shotgun (WGS) entry which is preliminary data.</text>
</comment>
<feature type="transmembrane region" description="Helical" evidence="1">
    <location>
        <begin position="27"/>
        <end position="46"/>
    </location>
</feature>
<evidence type="ECO:0000313" key="3">
    <source>
        <dbReference type="Proteomes" id="UP000765509"/>
    </source>
</evidence>
<name>A0A9Q3B8C8_9BASI</name>
<dbReference type="Proteomes" id="UP000765509">
    <property type="component" value="Unassembled WGS sequence"/>
</dbReference>
<keyword evidence="1" id="KW-0472">Membrane</keyword>
<gene>
    <name evidence="2" type="ORF">O181_000309</name>
</gene>
<protein>
    <submittedName>
        <fullName evidence="2">Uncharacterized protein</fullName>
    </submittedName>
</protein>
<dbReference type="EMBL" id="AVOT02000034">
    <property type="protein sequence ID" value="MBW0460594.1"/>
    <property type="molecule type" value="Genomic_DNA"/>
</dbReference>
<proteinExistence type="predicted"/>
<accession>A0A9Q3B8C8</accession>
<sequence length="1163" mass="133203">MEQKGLGNRCRTLSSSMKNQAIPMKSFFRYSYLFLILALVNLFFGLNTCSLEKPPIPTFSTDPPAASMGFVNPNQANTLETSASSASLTFFQPQRENLPCKETPQLECYSSKEEGSLSGPRKRKATALHENVEASNSRLKVNNGKFVAPQSGNSSKRRVKKKLQKLSTSISAIRPSEVSAFTSKSALSHQHIAVGPMPHLNQPSTFMSTCDLPSESTQLVSQVLTERQHGGDQIHSIEGRTFRDIKVLKKTYSYISLLILRNPRTKMIEKLSGKFLSSLKASIQGESEVGGHENLSKILELMQILHFDVLLINSSLIRYLGASKLPSLEDGEQENLSSFLYTTMQSSLEITRDLFYSKENSPTVNHLLWQKSFEEAMREYLYEENDKLKFKILLWEAEIPVSQKTLLQTALSATLLMNYYMKSNPAKWKRCFLNGNNFVNLLSKLAHEYVHQVGGVNSTVARELRNNPLIPWKSFGPSDQSMLTQLKEYLESDVFLSVSKGWLDSVIFPEGESKTSLHLKTFTNRREKNPKRKYSKQMPMSSNLTAEDLAERTYAWIFPLVSWKKNFKCPQNPETKQQIELALSDLQREANEKGQSSGEMFYIISEVYNYIISFNFRLLHSIVGDLNEDELQEEQQALVNYLSESDFSKGQLELIIQPCENLKDEKSEVARSLQNLMKHYRDRPEPIARWKTAPGRDLKSLEISNKDVYLAQIATNLINSYYKARNKTKWELIFGDDKNFQNFLIKVSDKLHSGTNYRWQNRIGKIAKQRLLPRSASCPLDMKEISHLRRLLFGTIPGLNDPVWWSKRIAPLFVPQKDDVVGSSSRIIDVIHDDVAALLKNKDVYLAEIATNLINSYYKARNKTQWELIFRDDKNFQKFLIKVSDKLHSGTNYRWQNRIVKIAKQRLLPRSASCPLDMKKIVHLRRLLFGTRPGLNDSVRWSKRIAPLFVPQKDDAVGSSSRIIDVIHDDVAALLKSGFDSHSTSFVETKIDEFIDTELPESQLILSRLGLAKATINVKQHAGSMKSLLKALWYLNGKFLQLYEYDPSTEIYQDNQKRILTFLGRMLVQKVTMMGTSSQSKSPSILQNFEHSKLDYLVQMLLSKEETQKVLGENELLIAEISLETIASYYESMNNNKWKKFDYTQSTWIHELRQFIEEENSKT</sequence>
<keyword evidence="1" id="KW-1133">Transmembrane helix</keyword>
<keyword evidence="3" id="KW-1185">Reference proteome</keyword>
<reference evidence="2" key="1">
    <citation type="submission" date="2021-03" db="EMBL/GenBank/DDBJ databases">
        <title>Draft genome sequence of rust myrtle Austropuccinia psidii MF-1, a brazilian biotype.</title>
        <authorList>
            <person name="Quecine M.C."/>
            <person name="Pachon D.M.R."/>
            <person name="Bonatelli M.L."/>
            <person name="Correr F.H."/>
            <person name="Franceschini L.M."/>
            <person name="Leite T.F."/>
            <person name="Margarido G.R.A."/>
            <person name="Almeida C.A."/>
            <person name="Ferrarezi J.A."/>
            <person name="Labate C.A."/>
        </authorList>
    </citation>
    <scope>NUCLEOTIDE SEQUENCE</scope>
    <source>
        <strain evidence="2">MF-1</strain>
    </source>
</reference>
<keyword evidence="1" id="KW-0812">Transmembrane</keyword>
<evidence type="ECO:0000313" key="2">
    <source>
        <dbReference type="EMBL" id="MBW0460594.1"/>
    </source>
</evidence>
<organism evidence="2 3">
    <name type="scientific">Austropuccinia psidii MF-1</name>
    <dbReference type="NCBI Taxonomy" id="1389203"/>
    <lineage>
        <taxon>Eukaryota</taxon>
        <taxon>Fungi</taxon>
        <taxon>Dikarya</taxon>
        <taxon>Basidiomycota</taxon>
        <taxon>Pucciniomycotina</taxon>
        <taxon>Pucciniomycetes</taxon>
        <taxon>Pucciniales</taxon>
        <taxon>Sphaerophragmiaceae</taxon>
        <taxon>Austropuccinia</taxon>
    </lineage>
</organism>
<evidence type="ECO:0000256" key="1">
    <source>
        <dbReference type="SAM" id="Phobius"/>
    </source>
</evidence>